<evidence type="ECO:0000256" key="1">
    <source>
        <dbReference type="SAM" id="MobiDB-lite"/>
    </source>
</evidence>
<dbReference type="AlphaFoldDB" id="A0A9E8RY95"/>
<feature type="region of interest" description="Disordered" evidence="1">
    <location>
        <begin position="126"/>
        <end position="192"/>
    </location>
</feature>
<gene>
    <name evidence="2" type="ORF">OE104_03440</name>
</gene>
<feature type="compositionally biased region" description="Pro residues" evidence="1">
    <location>
        <begin position="1"/>
        <end position="10"/>
    </location>
</feature>
<dbReference type="Pfam" id="PF14181">
    <property type="entry name" value="YqfQ"/>
    <property type="match status" value="1"/>
</dbReference>
<dbReference type="InterPro" id="IPR025571">
    <property type="entry name" value="YqfQ"/>
</dbReference>
<name>A0A9E8RY95_9BACI</name>
<accession>A0A9E8RY95</accession>
<proteinExistence type="predicted"/>
<dbReference type="RefSeq" id="WP_275418182.1">
    <property type="nucleotide sequence ID" value="NZ_CP106878.1"/>
</dbReference>
<organism evidence="2 3">
    <name type="scientific">Fervidibacillus albus</name>
    <dbReference type="NCBI Taxonomy" id="2980026"/>
    <lineage>
        <taxon>Bacteria</taxon>
        <taxon>Bacillati</taxon>
        <taxon>Bacillota</taxon>
        <taxon>Bacilli</taxon>
        <taxon>Bacillales</taxon>
        <taxon>Bacillaceae</taxon>
        <taxon>Fervidibacillus</taxon>
    </lineage>
</organism>
<evidence type="ECO:0000313" key="2">
    <source>
        <dbReference type="EMBL" id="WAA10397.1"/>
    </source>
</evidence>
<protein>
    <submittedName>
        <fullName evidence="2">YqfQ family protein</fullName>
    </submittedName>
</protein>
<feature type="region of interest" description="Disordered" evidence="1">
    <location>
        <begin position="1"/>
        <end position="45"/>
    </location>
</feature>
<feature type="compositionally biased region" description="Basic and acidic residues" evidence="1">
    <location>
        <begin position="143"/>
        <end position="170"/>
    </location>
</feature>
<evidence type="ECO:0000313" key="3">
    <source>
        <dbReference type="Proteomes" id="UP001164718"/>
    </source>
</evidence>
<dbReference type="KEGG" id="faf:OE104_03440"/>
<keyword evidence="3" id="KW-1185">Reference proteome</keyword>
<dbReference type="Proteomes" id="UP001164718">
    <property type="component" value="Chromosome"/>
</dbReference>
<dbReference type="EMBL" id="CP106878">
    <property type="protein sequence ID" value="WAA10397.1"/>
    <property type="molecule type" value="Genomic_DNA"/>
</dbReference>
<reference evidence="2" key="1">
    <citation type="submission" date="2022-09" db="EMBL/GenBank/DDBJ databases">
        <title>Complete Genomes of Fervidibacillus albus and Fervidibacillus halotolerans isolated from tidal flat sediments.</title>
        <authorList>
            <person name="Kwon K.K."/>
            <person name="Yang S.-H."/>
            <person name="Park M.J."/>
            <person name="Oh H.-M."/>
        </authorList>
    </citation>
    <scope>NUCLEOTIDE SEQUENCE</scope>
    <source>
        <strain evidence="2">MEBiC13591</strain>
    </source>
</reference>
<sequence length="192" mass="21963">MQPVFQPRPKPFFHHSQPHPPQYRQPDPFSFHPSSPPPQAIGRGGLFRNRLNMGRTNGLGIPMNPLVPTQGTSVGRNVFNLNRISQFLGQTQQVLNTAQQIGPMVQQYGPLIRNLPALWKLYKGVKSGGGKEEDEQETPVQQPEKKKINPELLEEKREKMEKSTRNERNKTVKKKKNRRDVESKPSVPKLYI</sequence>